<feature type="domain" description="F-box" evidence="2">
    <location>
        <begin position="73"/>
        <end position="111"/>
    </location>
</feature>
<reference evidence="4" key="1">
    <citation type="submission" date="2024-10" db="EMBL/GenBank/DDBJ databases">
        <authorList>
            <person name="Ryan C."/>
        </authorList>
    </citation>
    <scope>NUCLEOTIDE SEQUENCE [LARGE SCALE GENOMIC DNA]</scope>
</reference>
<evidence type="ECO:0000259" key="2">
    <source>
        <dbReference type="Pfam" id="PF00646"/>
    </source>
</evidence>
<dbReference type="InterPro" id="IPR001810">
    <property type="entry name" value="F-box_dom"/>
</dbReference>
<organism evidence="4 5">
    <name type="scientific">Urochloa decumbens</name>
    <dbReference type="NCBI Taxonomy" id="240449"/>
    <lineage>
        <taxon>Eukaryota</taxon>
        <taxon>Viridiplantae</taxon>
        <taxon>Streptophyta</taxon>
        <taxon>Embryophyta</taxon>
        <taxon>Tracheophyta</taxon>
        <taxon>Spermatophyta</taxon>
        <taxon>Magnoliopsida</taxon>
        <taxon>Liliopsida</taxon>
        <taxon>Poales</taxon>
        <taxon>Poaceae</taxon>
        <taxon>PACMAD clade</taxon>
        <taxon>Panicoideae</taxon>
        <taxon>Panicodae</taxon>
        <taxon>Paniceae</taxon>
        <taxon>Melinidinae</taxon>
        <taxon>Urochloa</taxon>
    </lineage>
</organism>
<dbReference type="PANTHER" id="PTHR33110:SF71">
    <property type="entry name" value="F-BOX_KELCH-REPEAT PROTEIN"/>
    <property type="match status" value="1"/>
</dbReference>
<name>A0ABC9G4I4_9POAL</name>
<evidence type="ECO:0000259" key="3">
    <source>
        <dbReference type="Pfam" id="PF03478"/>
    </source>
</evidence>
<keyword evidence="5" id="KW-1185">Reference proteome</keyword>
<dbReference type="Proteomes" id="UP001497457">
    <property type="component" value="Chromosome 8b"/>
</dbReference>
<dbReference type="Gene3D" id="1.20.1280.50">
    <property type="match status" value="1"/>
</dbReference>
<accession>A0ABC9G4I4</accession>
<gene>
    <name evidence="4" type="ORF">URODEC1_LOCUS111721</name>
</gene>
<sequence>MGAETAPLLSSPGPGVQAHSPTLPVPLPERQFATGDEDQGVSLSTCASAAAPPNSDLVRMAEVVPHAGQTPSWSDIPRDLAGLVLQLLPAYADRARFASVCPQWRAAARQLALPPPLPLLALPDGTFYSLPYGKPFRFPGFGCVGFKGAACGSWLVFPRDDGYYLVDPFAQATLALPPLSRIRLRPPNAVAKYADYEDDTRLPFPYSTWMHIKDQEEIPTLNKLILCSPNLVAAFIGNGRTSQILMCQPGASSWSVRAYDECKKFEDMAFYQGKLYALDFDENLLIVNISQDPSTGDPQVSRTGQVIKGDPWYSVFYPDKTTEEMKVYLVETRGTLLMVRRKVWCKLDADGTLVALAGQNEFEVFEADLEHSRWVNVTTLGDDQVIFLGRWCSRAVSASQFGMSGDQIFFLDDVMENALEYLFDRENTSVSVYDMRTGEISSPLPMVWMHDMIPVTWLFPWD</sequence>
<dbReference type="EMBL" id="OZ075118">
    <property type="protein sequence ID" value="CAL5086657.1"/>
    <property type="molecule type" value="Genomic_DNA"/>
</dbReference>
<dbReference type="Pfam" id="PF03478">
    <property type="entry name" value="Beta-prop_KIB1-4"/>
    <property type="match status" value="1"/>
</dbReference>
<dbReference type="InterPro" id="IPR036047">
    <property type="entry name" value="F-box-like_dom_sf"/>
</dbReference>
<dbReference type="CDD" id="cd09917">
    <property type="entry name" value="F-box_SF"/>
    <property type="match status" value="1"/>
</dbReference>
<evidence type="ECO:0000313" key="5">
    <source>
        <dbReference type="Proteomes" id="UP001497457"/>
    </source>
</evidence>
<evidence type="ECO:0008006" key="6">
    <source>
        <dbReference type="Google" id="ProtNLM"/>
    </source>
</evidence>
<feature type="domain" description="KIB1-4 beta-propeller" evidence="3">
    <location>
        <begin position="121"/>
        <end position="434"/>
    </location>
</feature>
<evidence type="ECO:0000256" key="1">
    <source>
        <dbReference type="SAM" id="MobiDB-lite"/>
    </source>
</evidence>
<proteinExistence type="predicted"/>
<evidence type="ECO:0000313" key="4">
    <source>
        <dbReference type="EMBL" id="CAL5086657.1"/>
    </source>
</evidence>
<dbReference type="AlphaFoldDB" id="A0ABC9G4I4"/>
<feature type="region of interest" description="Disordered" evidence="1">
    <location>
        <begin position="1"/>
        <end position="24"/>
    </location>
</feature>
<dbReference type="SUPFAM" id="SSF81383">
    <property type="entry name" value="F-box domain"/>
    <property type="match status" value="1"/>
</dbReference>
<protein>
    <recommendedName>
        <fullName evidence="6">DUF295 domain-containing protein</fullName>
    </recommendedName>
</protein>
<dbReference type="PANTHER" id="PTHR33110">
    <property type="entry name" value="F-BOX/KELCH-REPEAT PROTEIN-RELATED"/>
    <property type="match status" value="1"/>
</dbReference>
<dbReference type="Pfam" id="PF00646">
    <property type="entry name" value="F-box"/>
    <property type="match status" value="1"/>
</dbReference>
<dbReference type="InterPro" id="IPR005174">
    <property type="entry name" value="KIB1-4_b-propeller"/>
</dbReference>